<dbReference type="AlphaFoldDB" id="X1JNB9"/>
<feature type="non-terminal residue" evidence="3">
    <location>
        <position position="133"/>
    </location>
</feature>
<dbReference type="Pfam" id="PF08529">
    <property type="entry name" value="NusA_N"/>
    <property type="match status" value="1"/>
</dbReference>
<evidence type="ECO:0000313" key="3">
    <source>
        <dbReference type="EMBL" id="GAH79764.1"/>
    </source>
</evidence>
<dbReference type="GO" id="GO:0031564">
    <property type="term" value="P:transcription antitermination"/>
    <property type="evidence" value="ECO:0007669"/>
    <property type="project" value="InterPro"/>
</dbReference>
<dbReference type="PANTHER" id="PTHR22648">
    <property type="entry name" value="TRANSCRIPTION TERMINATION FACTOR NUSA"/>
    <property type="match status" value="1"/>
</dbReference>
<dbReference type="GO" id="GO:0005829">
    <property type="term" value="C:cytosol"/>
    <property type="evidence" value="ECO:0007669"/>
    <property type="project" value="TreeGrafter"/>
</dbReference>
<dbReference type="GO" id="GO:0003700">
    <property type="term" value="F:DNA-binding transcription factor activity"/>
    <property type="evidence" value="ECO:0007669"/>
    <property type="project" value="InterPro"/>
</dbReference>
<reference evidence="3" key="1">
    <citation type="journal article" date="2014" name="Front. Microbiol.">
        <title>High frequency of phylogenetically diverse reductive dehalogenase-homologous genes in deep subseafloor sedimentary metagenomes.</title>
        <authorList>
            <person name="Kawai M."/>
            <person name="Futagami T."/>
            <person name="Toyoda A."/>
            <person name="Takaki Y."/>
            <person name="Nishi S."/>
            <person name="Hori S."/>
            <person name="Arai W."/>
            <person name="Tsubouchi T."/>
            <person name="Morono Y."/>
            <person name="Uchiyama I."/>
            <person name="Ito T."/>
            <person name="Fujiyama A."/>
            <person name="Inagaki F."/>
            <person name="Takami H."/>
        </authorList>
    </citation>
    <scope>NUCLEOTIDE SEQUENCE</scope>
    <source>
        <strain evidence="3">Expedition CK06-06</strain>
    </source>
</reference>
<dbReference type="PANTHER" id="PTHR22648:SF0">
    <property type="entry name" value="TRANSCRIPTION TERMINATION_ANTITERMINATION PROTEIN NUSA"/>
    <property type="match status" value="1"/>
</dbReference>
<proteinExistence type="predicted"/>
<dbReference type="GO" id="GO:0003723">
    <property type="term" value="F:RNA binding"/>
    <property type="evidence" value="ECO:0007669"/>
    <property type="project" value="UniProtKB-KW"/>
</dbReference>
<gene>
    <name evidence="3" type="ORF">S03H2_62792</name>
</gene>
<dbReference type="EMBL" id="BARU01040636">
    <property type="protein sequence ID" value="GAH79764.1"/>
    <property type="molecule type" value="Genomic_DNA"/>
</dbReference>
<accession>X1JNB9</accession>
<sequence>MSYELIEALKQIEREKGIAFETILENLEAALLSAYRKKYGSNRNVRIEIDRKIGTIKIFKLIEGEGEENKKEEIVATPSDFGRITAQTVKHVLNQRLREVGREIMYKEFKNMVGEVMTGIIRQTDQRFTLVDL</sequence>
<organism evidence="3">
    <name type="scientific">marine sediment metagenome</name>
    <dbReference type="NCBI Taxonomy" id="412755"/>
    <lineage>
        <taxon>unclassified sequences</taxon>
        <taxon>metagenomes</taxon>
        <taxon>ecological metagenomes</taxon>
    </lineage>
</organism>
<evidence type="ECO:0000259" key="2">
    <source>
        <dbReference type="Pfam" id="PF08529"/>
    </source>
</evidence>
<dbReference type="InterPro" id="IPR030842">
    <property type="entry name" value="TF_NusA_bacterial"/>
</dbReference>
<dbReference type="InterPro" id="IPR036555">
    <property type="entry name" value="NusA_N_sf"/>
</dbReference>
<dbReference type="SUPFAM" id="SSF69705">
    <property type="entry name" value="Transcription factor NusA, N-terminal domain"/>
    <property type="match status" value="1"/>
</dbReference>
<dbReference type="InterPro" id="IPR013735">
    <property type="entry name" value="TF_NusA_N"/>
</dbReference>
<dbReference type="GO" id="GO:0006353">
    <property type="term" value="P:DNA-templated transcription termination"/>
    <property type="evidence" value="ECO:0007669"/>
    <property type="project" value="InterPro"/>
</dbReference>
<keyword evidence="1" id="KW-0694">RNA-binding</keyword>
<dbReference type="Gene3D" id="3.30.1480.10">
    <property type="entry name" value="NusA, N-terminal domain"/>
    <property type="match status" value="1"/>
</dbReference>
<protein>
    <recommendedName>
        <fullName evidence="2">Transcription factor NusA N-terminal domain-containing protein</fullName>
    </recommendedName>
</protein>
<name>X1JNB9_9ZZZZ</name>
<evidence type="ECO:0000256" key="1">
    <source>
        <dbReference type="ARBA" id="ARBA00022884"/>
    </source>
</evidence>
<comment type="caution">
    <text evidence="3">The sequence shown here is derived from an EMBL/GenBank/DDBJ whole genome shotgun (WGS) entry which is preliminary data.</text>
</comment>
<feature type="domain" description="Transcription factor NusA N-terminal" evidence="2">
    <location>
        <begin position="4"/>
        <end position="65"/>
    </location>
</feature>